<accession>A0A4S2H8K4</accession>
<proteinExistence type="predicted"/>
<keyword evidence="2" id="KW-1185">Reference proteome</keyword>
<organism evidence="1 2">
    <name type="scientific">Marinicauda pacifica</name>
    <dbReference type="NCBI Taxonomy" id="1133559"/>
    <lineage>
        <taxon>Bacteria</taxon>
        <taxon>Pseudomonadati</taxon>
        <taxon>Pseudomonadota</taxon>
        <taxon>Alphaproteobacteria</taxon>
        <taxon>Maricaulales</taxon>
        <taxon>Maricaulaceae</taxon>
        <taxon>Marinicauda</taxon>
    </lineage>
</organism>
<dbReference type="EMBL" id="SRXV01000003">
    <property type="protein sequence ID" value="TGY92164.1"/>
    <property type="molecule type" value="Genomic_DNA"/>
</dbReference>
<reference evidence="1 2" key="1">
    <citation type="journal article" date="2013" name="Int. J. Syst. Evol. Microbiol.">
        <title>Marinicauda pacifica gen. nov., sp. nov., a prosthecate alphaproteobacterium of the family Hyphomonadaceae isolated from deep seawater.</title>
        <authorList>
            <person name="Zhang X.Y."/>
            <person name="Li G.W."/>
            <person name="Wang C.S."/>
            <person name="Zhang Y.J."/>
            <person name="Xu X.W."/>
            <person name="Li H."/>
            <person name="Liu A."/>
            <person name="Liu C."/>
            <person name="Xie B.B."/>
            <person name="Qin Q.L."/>
            <person name="Xu Z."/>
            <person name="Chen X.L."/>
            <person name="Zhou B.C."/>
            <person name="Zhang Y.Z."/>
        </authorList>
    </citation>
    <scope>NUCLEOTIDE SEQUENCE [LARGE SCALE GENOMIC DNA]</scope>
    <source>
        <strain evidence="1 2">P-1 km-3</strain>
    </source>
</reference>
<sequence>MTFTDWNMIAANTIKLKVDASSQVYEQVNAFFALIQMSKENNLVSALIDFSECEPVPFSRISQNTALHIAQEMRGCPLHFLALVESRGSRSWWRYVVPSLRAVEMRAKRFECSKRAATWLTTRGVYARRPVGRLITPGLSPRPWFTRSR</sequence>
<comment type="caution">
    <text evidence="1">The sequence shown here is derived from an EMBL/GenBank/DDBJ whole genome shotgun (WGS) entry which is preliminary data.</text>
</comment>
<evidence type="ECO:0000313" key="2">
    <source>
        <dbReference type="Proteomes" id="UP000305451"/>
    </source>
</evidence>
<dbReference type="AlphaFoldDB" id="A0A4S2H8K4"/>
<name>A0A4S2H8K4_9PROT</name>
<dbReference type="Proteomes" id="UP000305451">
    <property type="component" value="Unassembled WGS sequence"/>
</dbReference>
<evidence type="ECO:0000313" key="1">
    <source>
        <dbReference type="EMBL" id="TGY92164.1"/>
    </source>
</evidence>
<evidence type="ECO:0008006" key="3">
    <source>
        <dbReference type="Google" id="ProtNLM"/>
    </source>
</evidence>
<dbReference type="OrthoDB" id="9964516at2"/>
<dbReference type="RefSeq" id="WP_135945297.1">
    <property type="nucleotide sequence ID" value="NZ_BMEI01000003.1"/>
</dbReference>
<protein>
    <recommendedName>
        <fullName evidence="3">STAS/SEC14 domain-containing protein</fullName>
    </recommendedName>
</protein>
<gene>
    <name evidence="1" type="ORF">E5162_10905</name>
</gene>